<dbReference type="PANTHER" id="PTHR32063:SF0">
    <property type="entry name" value="SWARMING MOTILITY PROTEIN SWRC"/>
    <property type="match status" value="1"/>
</dbReference>
<evidence type="ECO:0000313" key="4">
    <source>
        <dbReference type="Proteomes" id="UP000198850"/>
    </source>
</evidence>
<dbReference type="Gene3D" id="1.20.1640.10">
    <property type="entry name" value="Multidrug efflux transporter AcrB transmembrane domain"/>
    <property type="match status" value="2"/>
</dbReference>
<dbReference type="Pfam" id="PF00873">
    <property type="entry name" value="ACR_tran"/>
    <property type="match status" value="1"/>
</dbReference>
<dbReference type="InterPro" id="IPR001036">
    <property type="entry name" value="Acrflvin-R"/>
</dbReference>
<feature type="transmembrane region" description="Helical" evidence="1">
    <location>
        <begin position="431"/>
        <end position="453"/>
    </location>
</feature>
<dbReference type="PANTHER" id="PTHR32063">
    <property type="match status" value="1"/>
</dbReference>
<feature type="domain" description="SSD" evidence="2">
    <location>
        <begin position="359"/>
        <end position="488"/>
    </location>
</feature>
<sequence>MKLTEISIKRPSLVIVVFTVLTLMGLLSYFSLSYELLPKFSNNVVSISTIYPGASPNEVENTVTKKIEDAVSSMENIKKLNAVSYESLSVVTITLNNKANVDLSLNEAQRKVNSILADLPVDVKTPSLNKFSLDDLPVITMSASAKMDDAAFYDLIDKRIAPIISRVTGVAKVNLVGGQEREIEVSLDANKLQGYGLSVPQVQQSILTSNLDFPTGSVKTQDQDILIRLSGKYKNIDELRNLVVSNGKEGAQIRLGDIADVRDAQKEVDKLARIDRKGAIAIQVIKQSDANAVEVSKGVHKAIDKLMQDYRSNNLKIIIANDSSIFTLESADAVIHDLVLAIILVAFVMLFFLHSIRNALIVMVSIPASLIATFIGMSLLGYTLNLLSLLGLSLVVGILVDDAIVVLENIYRHMEMGKNKVRAAYDATSEIGFTVVSITLVIVVVFFPIAISTGLVSNILRQFCVVVIIATLLSLLSSFTIVPLLSSRFGKLEKIEGKNIFGKFILWFESQLRRFTIWITGILTWSLANKGKTILLVVVLFLGSCGLIPAGYIGTEFFPKSDKGEFLVQVELPKDASIEQTNLITQKAEAFLTKKPEIIQLITTVGQSSGDFGGTQATAYKSEINVKLVERNQRADNSSIYATKVSRELAKYLVGAKVKTVPISILGIAENAPIELVVMGSDLDSAMKYAEGAKAVLAKIRGSAELKLSVEGGSPEINVQVDRDKMASLGLTLQTVGATMQTAYSGNTDGKFRKGEYEYDINIRYQDFNRQNIDDVRNLIFVNSEGKQVKLSQFAEIKEGSGPSQLERRDKSTSVSVRAQSIGRPTGTIVAEFQQQLLDLEKSGKLRKPVGVSYVWAGDAENQGDGFGTLGIALMASIVLVYLIMVALYDSFVYPFVVMFSIPLSVIGALLALALTNNALNIFTILGLIMLIGLVAKNAIILVDFTNQMKAEGKSTHEALILANHARLRPILMTTIAMVIGMTPIALASGAGAEWKNGLAWVIIGGLLSSLFLTLIVVPVMYQIFDRMLDRFGFNKKGITIDELMVQPYNHKEVKEYDLDHQH</sequence>
<dbReference type="STRING" id="425514.SAMN05443550_106131"/>
<reference evidence="3 4" key="1">
    <citation type="submission" date="2016-10" db="EMBL/GenBank/DDBJ databases">
        <authorList>
            <person name="de Groot N.N."/>
        </authorList>
    </citation>
    <scope>NUCLEOTIDE SEQUENCE [LARGE SCALE GENOMIC DNA]</scope>
    <source>
        <strain evidence="3 4">DSM 19033</strain>
    </source>
</reference>
<feature type="transmembrane region" description="Helical" evidence="1">
    <location>
        <begin position="896"/>
        <end position="916"/>
    </location>
</feature>
<feature type="transmembrane region" description="Helical" evidence="1">
    <location>
        <begin position="922"/>
        <end position="945"/>
    </location>
</feature>
<dbReference type="Gene3D" id="3.30.70.1440">
    <property type="entry name" value="Multidrug efflux transporter AcrB pore domain"/>
    <property type="match status" value="1"/>
</dbReference>
<name>A0A1H4ESM8_9SPHI</name>
<dbReference type="GO" id="GO:0005886">
    <property type="term" value="C:plasma membrane"/>
    <property type="evidence" value="ECO:0007669"/>
    <property type="project" value="TreeGrafter"/>
</dbReference>
<dbReference type="Gene3D" id="3.30.70.1320">
    <property type="entry name" value="Multidrug efflux transporter AcrB pore domain like"/>
    <property type="match status" value="1"/>
</dbReference>
<proteinExistence type="predicted"/>
<evidence type="ECO:0000259" key="2">
    <source>
        <dbReference type="PROSITE" id="PS50156"/>
    </source>
</evidence>
<organism evidence="3 4">
    <name type="scientific">Pedobacter hartonius</name>
    <dbReference type="NCBI Taxonomy" id="425514"/>
    <lineage>
        <taxon>Bacteria</taxon>
        <taxon>Pseudomonadati</taxon>
        <taxon>Bacteroidota</taxon>
        <taxon>Sphingobacteriia</taxon>
        <taxon>Sphingobacteriales</taxon>
        <taxon>Sphingobacteriaceae</taxon>
        <taxon>Pedobacter</taxon>
    </lineage>
</organism>
<dbReference type="SUPFAM" id="SSF82866">
    <property type="entry name" value="Multidrug efflux transporter AcrB transmembrane domain"/>
    <property type="match status" value="2"/>
</dbReference>
<feature type="transmembrane region" description="Helical" evidence="1">
    <location>
        <begin position="386"/>
        <end position="410"/>
    </location>
</feature>
<dbReference type="AlphaFoldDB" id="A0A1H4ESM8"/>
<dbReference type="PROSITE" id="PS50156">
    <property type="entry name" value="SSD"/>
    <property type="match status" value="1"/>
</dbReference>
<feature type="transmembrane region" description="Helical" evidence="1">
    <location>
        <begin position="534"/>
        <end position="553"/>
    </location>
</feature>
<evidence type="ECO:0000256" key="1">
    <source>
        <dbReference type="SAM" id="Phobius"/>
    </source>
</evidence>
<keyword evidence="1" id="KW-0472">Membrane</keyword>
<protein>
    <submittedName>
        <fullName evidence="3">Hydrophobic/amphiphilic exporter-1, HAE1 family</fullName>
    </submittedName>
</protein>
<feature type="transmembrane region" description="Helical" evidence="1">
    <location>
        <begin position="971"/>
        <end position="993"/>
    </location>
</feature>
<dbReference type="InterPro" id="IPR027463">
    <property type="entry name" value="AcrB_DN_DC_subdom"/>
</dbReference>
<dbReference type="GO" id="GO:0042910">
    <property type="term" value="F:xenobiotic transmembrane transporter activity"/>
    <property type="evidence" value="ECO:0007669"/>
    <property type="project" value="TreeGrafter"/>
</dbReference>
<keyword evidence="1" id="KW-1133">Transmembrane helix</keyword>
<keyword evidence="4" id="KW-1185">Reference proteome</keyword>
<dbReference type="OrthoDB" id="9758234at2"/>
<dbReference type="EMBL" id="FNRA01000006">
    <property type="protein sequence ID" value="SEA88063.1"/>
    <property type="molecule type" value="Genomic_DNA"/>
</dbReference>
<dbReference type="Gene3D" id="3.30.70.1430">
    <property type="entry name" value="Multidrug efflux transporter AcrB pore domain"/>
    <property type="match status" value="2"/>
</dbReference>
<feature type="transmembrane region" description="Helical" evidence="1">
    <location>
        <begin position="999"/>
        <end position="1022"/>
    </location>
</feature>
<dbReference type="SUPFAM" id="SSF82714">
    <property type="entry name" value="Multidrug efflux transporter AcrB TolC docking domain, DN and DC subdomains"/>
    <property type="match status" value="2"/>
</dbReference>
<dbReference type="InterPro" id="IPR000731">
    <property type="entry name" value="SSD"/>
</dbReference>
<keyword evidence="1" id="KW-0812">Transmembrane</keyword>
<gene>
    <name evidence="3" type="ORF">SAMN05443550_106131</name>
</gene>
<feature type="transmembrane region" description="Helical" evidence="1">
    <location>
        <begin position="459"/>
        <end position="485"/>
    </location>
</feature>
<dbReference type="SUPFAM" id="SSF82693">
    <property type="entry name" value="Multidrug efflux transporter AcrB pore domain, PN1, PN2, PC1 and PC2 subdomains"/>
    <property type="match status" value="3"/>
</dbReference>
<dbReference type="RefSeq" id="WP_090557125.1">
    <property type="nucleotide sequence ID" value="NZ_FNRA01000006.1"/>
</dbReference>
<accession>A0A1H4ESM8</accession>
<dbReference type="Gene3D" id="3.30.2090.10">
    <property type="entry name" value="Multidrug efflux transporter AcrB TolC docking domain, DN and DC subdomains"/>
    <property type="match status" value="2"/>
</dbReference>
<dbReference type="PRINTS" id="PR00702">
    <property type="entry name" value="ACRIFLAVINRP"/>
</dbReference>
<feature type="transmembrane region" description="Helical" evidence="1">
    <location>
        <begin position="360"/>
        <end position="380"/>
    </location>
</feature>
<evidence type="ECO:0000313" key="3">
    <source>
        <dbReference type="EMBL" id="SEA88063.1"/>
    </source>
</evidence>
<feature type="transmembrane region" description="Helical" evidence="1">
    <location>
        <begin position="867"/>
        <end position="889"/>
    </location>
</feature>
<feature type="transmembrane region" description="Helical" evidence="1">
    <location>
        <begin position="333"/>
        <end position="353"/>
    </location>
</feature>
<feature type="transmembrane region" description="Helical" evidence="1">
    <location>
        <begin position="12"/>
        <end position="32"/>
    </location>
</feature>
<dbReference type="Proteomes" id="UP000198850">
    <property type="component" value="Unassembled WGS sequence"/>
</dbReference>